<name>A0A9P3FD41_9PEZI</name>
<gene>
    <name evidence="1" type="ORF">CKM354_000613600</name>
</gene>
<organism evidence="1 2">
    <name type="scientific">Cercospora kikuchii</name>
    <dbReference type="NCBI Taxonomy" id="84275"/>
    <lineage>
        <taxon>Eukaryota</taxon>
        <taxon>Fungi</taxon>
        <taxon>Dikarya</taxon>
        <taxon>Ascomycota</taxon>
        <taxon>Pezizomycotina</taxon>
        <taxon>Dothideomycetes</taxon>
        <taxon>Dothideomycetidae</taxon>
        <taxon>Mycosphaerellales</taxon>
        <taxon>Mycosphaerellaceae</taxon>
        <taxon>Cercospora</taxon>
    </lineage>
</organism>
<evidence type="ECO:0000313" key="1">
    <source>
        <dbReference type="EMBL" id="GIZ42888.1"/>
    </source>
</evidence>
<keyword evidence="2" id="KW-1185">Reference proteome</keyword>
<dbReference type="GeneID" id="68291711"/>
<dbReference type="PANTHER" id="PTHR40628:SF1">
    <property type="entry name" value="CHROMO DOMAIN-CONTAINING PROTEIN"/>
    <property type="match status" value="1"/>
</dbReference>
<dbReference type="OrthoDB" id="4232400at2759"/>
<reference evidence="1 2" key="1">
    <citation type="submission" date="2021-01" db="EMBL/GenBank/DDBJ databases">
        <title>Cercospora kikuchii MAFF 305040 whole genome shotgun sequence.</title>
        <authorList>
            <person name="Kashiwa T."/>
            <person name="Suzuki T."/>
        </authorList>
    </citation>
    <scope>NUCLEOTIDE SEQUENCE [LARGE SCALE GENOMIC DNA]</scope>
    <source>
        <strain evidence="1 2">MAFF 305040</strain>
    </source>
</reference>
<dbReference type="EMBL" id="BOLY01000003">
    <property type="protein sequence ID" value="GIZ42888.1"/>
    <property type="molecule type" value="Genomic_DNA"/>
</dbReference>
<protein>
    <submittedName>
        <fullName evidence="1">Uncharacterized protein</fullName>
    </submittedName>
</protein>
<evidence type="ECO:0000313" key="2">
    <source>
        <dbReference type="Proteomes" id="UP000825890"/>
    </source>
</evidence>
<dbReference type="PANTHER" id="PTHR40628">
    <property type="entry name" value="CHROMO DOMAIN-CONTAINING PROTEIN"/>
    <property type="match status" value="1"/>
</dbReference>
<dbReference type="AlphaFoldDB" id="A0A9P3FD41"/>
<dbReference type="RefSeq" id="XP_044657375.1">
    <property type="nucleotide sequence ID" value="XM_044801440.1"/>
</dbReference>
<dbReference type="Proteomes" id="UP000825890">
    <property type="component" value="Unassembled WGS sequence"/>
</dbReference>
<sequence length="128" mass="14426">MAPPGSESYTDWVWCRGSNVHIANHRKGFTTLTKIESRIDNTGYLCSGDKPFTYEVRGVGDVELDVVVQENRMGPEAQKKVILRNVLYIPNTIYNVLGEPISKSQNREKGTSKQENLGFAIRELALRL</sequence>
<proteinExistence type="predicted"/>
<comment type="caution">
    <text evidence="1">The sequence shown here is derived from an EMBL/GenBank/DDBJ whole genome shotgun (WGS) entry which is preliminary data.</text>
</comment>
<accession>A0A9P3FD41</accession>